<gene>
    <name evidence="9" type="ORF">M9458_038315</name>
</gene>
<comment type="function">
    <text evidence="1">Important for normal spermatogenesis and male fertility. Specifically required for progression to the post-meiotic stages of spermatocyte development. Seems to be necessary for normal expression levels of a number of testis-expressed gene transcripts, although its role in this process is unclear.</text>
</comment>
<evidence type="ECO:0000313" key="9">
    <source>
        <dbReference type="EMBL" id="KAL0166471.1"/>
    </source>
</evidence>
<dbReference type="InterPro" id="IPR029435">
    <property type="entry name" value="TOPAZ1_dom"/>
</dbReference>
<dbReference type="PANTHER" id="PTHR35671">
    <property type="entry name" value="PROTEIN TOPAZ1"/>
    <property type="match status" value="1"/>
</dbReference>
<evidence type="ECO:0000256" key="3">
    <source>
        <dbReference type="ARBA" id="ARBA00016464"/>
    </source>
</evidence>
<reference evidence="9 10" key="1">
    <citation type="submission" date="2024-05" db="EMBL/GenBank/DDBJ databases">
        <title>Genome sequencing and assembly of Indian major carp, Cirrhinus mrigala (Hamilton, 1822).</title>
        <authorList>
            <person name="Mohindra V."/>
            <person name="Chowdhury L.M."/>
            <person name="Lal K."/>
            <person name="Jena J.K."/>
        </authorList>
    </citation>
    <scope>NUCLEOTIDE SEQUENCE [LARGE SCALE GENOMIC DNA]</scope>
    <source>
        <strain evidence="9">CM1030</strain>
        <tissue evidence="9">Blood</tissue>
    </source>
</reference>
<feature type="domain" description="Protein TOPAZ1" evidence="8">
    <location>
        <begin position="2"/>
        <end position="57"/>
    </location>
</feature>
<keyword evidence="5" id="KW-0221">Differentiation</keyword>
<dbReference type="InterPro" id="IPR038952">
    <property type="entry name" value="TOPAZ1"/>
</dbReference>
<feature type="non-terminal residue" evidence="9">
    <location>
        <position position="57"/>
    </location>
</feature>
<organism evidence="9 10">
    <name type="scientific">Cirrhinus mrigala</name>
    <name type="common">Mrigala</name>
    <dbReference type="NCBI Taxonomy" id="683832"/>
    <lineage>
        <taxon>Eukaryota</taxon>
        <taxon>Metazoa</taxon>
        <taxon>Chordata</taxon>
        <taxon>Craniata</taxon>
        <taxon>Vertebrata</taxon>
        <taxon>Euteleostomi</taxon>
        <taxon>Actinopterygii</taxon>
        <taxon>Neopterygii</taxon>
        <taxon>Teleostei</taxon>
        <taxon>Ostariophysi</taxon>
        <taxon>Cypriniformes</taxon>
        <taxon>Cyprinidae</taxon>
        <taxon>Labeoninae</taxon>
        <taxon>Labeonini</taxon>
        <taxon>Cirrhinus</taxon>
    </lineage>
</organism>
<keyword evidence="6" id="KW-0744">Spermatogenesis</keyword>
<keyword evidence="10" id="KW-1185">Reference proteome</keyword>
<dbReference type="AlphaFoldDB" id="A0ABD0NZK7"/>
<name>A0ABD0NZK7_CIRMR</name>
<evidence type="ECO:0000256" key="5">
    <source>
        <dbReference type="ARBA" id="ARBA00022782"/>
    </source>
</evidence>
<proteinExistence type="predicted"/>
<sequence length="57" mass="6484">MLKHQEDWAGLALLFCNVCEGSHSQIELLRFCCCVTMALLKEPKGKHTLPYELFAES</sequence>
<evidence type="ECO:0000256" key="2">
    <source>
        <dbReference type="ARBA" id="ARBA00004514"/>
    </source>
</evidence>
<dbReference type="Proteomes" id="UP001529510">
    <property type="component" value="Unassembled WGS sequence"/>
</dbReference>
<dbReference type="GO" id="GO:0007283">
    <property type="term" value="P:spermatogenesis"/>
    <property type="evidence" value="ECO:0007669"/>
    <property type="project" value="UniProtKB-KW"/>
</dbReference>
<comment type="subcellular location">
    <subcellularLocation>
        <location evidence="2">Cytoplasm</location>
        <location evidence="2">Cytosol</location>
    </subcellularLocation>
</comment>
<evidence type="ECO:0000259" key="8">
    <source>
        <dbReference type="Pfam" id="PF14669"/>
    </source>
</evidence>
<protein>
    <recommendedName>
        <fullName evidence="3">Protein TOPAZ1</fullName>
    </recommendedName>
    <alternativeName>
        <fullName evidence="7">Testis- and ovary-specific PAZ domain-containing protein 1</fullName>
    </alternativeName>
</protein>
<evidence type="ECO:0000256" key="4">
    <source>
        <dbReference type="ARBA" id="ARBA00022490"/>
    </source>
</evidence>
<comment type="caution">
    <text evidence="9">The sequence shown here is derived from an EMBL/GenBank/DDBJ whole genome shotgun (WGS) entry which is preliminary data.</text>
</comment>
<evidence type="ECO:0000256" key="7">
    <source>
        <dbReference type="ARBA" id="ARBA00031943"/>
    </source>
</evidence>
<dbReference type="GO" id="GO:0030154">
    <property type="term" value="P:cell differentiation"/>
    <property type="evidence" value="ECO:0007669"/>
    <property type="project" value="UniProtKB-KW"/>
</dbReference>
<dbReference type="GO" id="GO:0005829">
    <property type="term" value="C:cytosol"/>
    <property type="evidence" value="ECO:0007669"/>
    <property type="project" value="UniProtKB-SubCell"/>
</dbReference>
<dbReference type="EMBL" id="JAMKFB020000019">
    <property type="protein sequence ID" value="KAL0166471.1"/>
    <property type="molecule type" value="Genomic_DNA"/>
</dbReference>
<evidence type="ECO:0000313" key="10">
    <source>
        <dbReference type="Proteomes" id="UP001529510"/>
    </source>
</evidence>
<evidence type="ECO:0000256" key="1">
    <source>
        <dbReference type="ARBA" id="ARBA00002132"/>
    </source>
</evidence>
<keyword evidence="4" id="KW-0963">Cytoplasm</keyword>
<accession>A0ABD0NZK7</accession>
<evidence type="ECO:0000256" key="6">
    <source>
        <dbReference type="ARBA" id="ARBA00022871"/>
    </source>
</evidence>
<dbReference type="Pfam" id="PF14669">
    <property type="entry name" value="Asp_Glu_race_2"/>
    <property type="match status" value="1"/>
</dbReference>
<dbReference type="PANTHER" id="PTHR35671:SF1">
    <property type="entry name" value="PROTEIN TOPAZ1"/>
    <property type="match status" value="1"/>
</dbReference>